<proteinExistence type="predicted"/>
<dbReference type="SUPFAM" id="SSF51556">
    <property type="entry name" value="Metallo-dependent hydrolases"/>
    <property type="match status" value="1"/>
</dbReference>
<keyword evidence="2" id="KW-0378">Hydrolase</keyword>
<dbReference type="EC" id="3.5.-.-" evidence="2"/>
<dbReference type="Proteomes" id="UP001251870">
    <property type="component" value="Unassembled WGS sequence"/>
</dbReference>
<evidence type="ECO:0000259" key="1">
    <source>
        <dbReference type="Pfam" id="PF07969"/>
    </source>
</evidence>
<dbReference type="EMBL" id="JAVKGR010000006">
    <property type="protein sequence ID" value="MDR8019287.1"/>
    <property type="molecule type" value="Genomic_DNA"/>
</dbReference>
<organism evidence="2 3">
    <name type="scientific">Nesterenkonia aerolata</name>
    <dbReference type="NCBI Taxonomy" id="3074079"/>
    <lineage>
        <taxon>Bacteria</taxon>
        <taxon>Bacillati</taxon>
        <taxon>Actinomycetota</taxon>
        <taxon>Actinomycetes</taxon>
        <taxon>Micrococcales</taxon>
        <taxon>Micrococcaceae</taxon>
        <taxon>Nesterenkonia</taxon>
    </lineage>
</organism>
<comment type="caution">
    <text evidence="2">The sequence shown here is derived from an EMBL/GenBank/DDBJ whole genome shotgun (WGS) entry which is preliminary data.</text>
</comment>
<protein>
    <submittedName>
        <fullName evidence="2">Amidohydrolase</fullName>
        <ecNumber evidence="2">3.5.-.-</ecNumber>
    </submittedName>
</protein>
<sequence>MSAPDLILHSGRISTPSRAGGGLRWSTASAIAVREGRVVLRGEDAEVLPAAGPATVVHDLGGRRVLPGFIESHMHVVLFGMSLLGCSCRPDDTGSVEEIRKTVAAEAAQREPGEWIRGWGWDESRMTGGKAPTRADLDAAAPENPVMLKRTCAHMAVVNTAALEACGVSRETLDPPGGRLVRDADGELTGLLQERAMDLVAPPEPTRADVVEAVEAAQSALLARGITTAHDLSTEGEHLREFSRQRRDGALRVRLRPWLWAIDGHGFSGSLEAARQVGLTTGFGDDMLRIQGAKFMFDGSVGGRTAAVEEPYVDTCERGFLTCEPQDLVDVVAGAVRDGLRAAVHGIGDRAVEAALEVLTEVCRRIPDAKGMRHRIEHCALPSSRHLELMVEHGIMAGSSVGFLHELGDRYREVLGEGRVARVYPQRSFTRAGIIAPINSDAPITDPNPWHTISAAVTRMSAAGQVLDDGSERVDIESALAGMTCDAAYASFEEDTLGRLDVGAWADFVVCGEDPFAVSAEELAGLTVEQTFVAGECLYQRGAD</sequence>
<dbReference type="CDD" id="cd01300">
    <property type="entry name" value="YtcJ_like"/>
    <property type="match status" value="1"/>
</dbReference>
<gene>
    <name evidence="2" type="ORF">RIL96_06875</name>
</gene>
<dbReference type="SUPFAM" id="SSF51338">
    <property type="entry name" value="Composite domain of metallo-dependent hydrolases"/>
    <property type="match status" value="1"/>
</dbReference>
<dbReference type="InterPro" id="IPR032466">
    <property type="entry name" value="Metal_Hydrolase"/>
</dbReference>
<reference evidence="2 3" key="1">
    <citation type="submission" date="2023-09" db="EMBL/GenBank/DDBJ databases">
        <title>Description of three actinobacteria isolated from air of manufacturing shop in a pharmaceutical factory.</title>
        <authorList>
            <person name="Zhang D.-F."/>
        </authorList>
    </citation>
    <scope>NUCLEOTIDE SEQUENCE [LARGE SCALE GENOMIC DNA]</scope>
    <source>
        <strain evidence="2 3">LY-0111</strain>
    </source>
</reference>
<dbReference type="InterPro" id="IPR011059">
    <property type="entry name" value="Metal-dep_hydrolase_composite"/>
</dbReference>
<keyword evidence="3" id="KW-1185">Reference proteome</keyword>
<name>A0ABU2DS03_9MICC</name>
<dbReference type="Gene3D" id="2.30.40.10">
    <property type="entry name" value="Urease, subunit C, domain 1"/>
    <property type="match status" value="1"/>
</dbReference>
<feature type="domain" description="Amidohydrolase 3" evidence="1">
    <location>
        <begin position="57"/>
        <end position="539"/>
    </location>
</feature>
<dbReference type="InterPro" id="IPR033932">
    <property type="entry name" value="YtcJ-like"/>
</dbReference>
<evidence type="ECO:0000313" key="3">
    <source>
        <dbReference type="Proteomes" id="UP001251870"/>
    </source>
</evidence>
<accession>A0ABU2DS03</accession>
<dbReference type="PANTHER" id="PTHR22642:SF2">
    <property type="entry name" value="PROTEIN LONG AFTER FAR-RED 3"/>
    <property type="match status" value="1"/>
</dbReference>
<dbReference type="Pfam" id="PF07969">
    <property type="entry name" value="Amidohydro_3"/>
    <property type="match status" value="1"/>
</dbReference>
<dbReference type="Gene3D" id="3.10.310.70">
    <property type="match status" value="1"/>
</dbReference>
<dbReference type="GO" id="GO:0016787">
    <property type="term" value="F:hydrolase activity"/>
    <property type="evidence" value="ECO:0007669"/>
    <property type="project" value="UniProtKB-KW"/>
</dbReference>
<dbReference type="Gene3D" id="3.20.20.140">
    <property type="entry name" value="Metal-dependent hydrolases"/>
    <property type="match status" value="1"/>
</dbReference>
<evidence type="ECO:0000313" key="2">
    <source>
        <dbReference type="EMBL" id="MDR8019287.1"/>
    </source>
</evidence>
<dbReference type="PANTHER" id="PTHR22642">
    <property type="entry name" value="IMIDAZOLONEPROPIONASE"/>
    <property type="match status" value="1"/>
</dbReference>
<dbReference type="RefSeq" id="WP_310548276.1">
    <property type="nucleotide sequence ID" value="NZ_JAVKGR010000006.1"/>
</dbReference>
<dbReference type="InterPro" id="IPR013108">
    <property type="entry name" value="Amidohydro_3"/>
</dbReference>